<keyword evidence="6 13" id="KW-0812">Transmembrane</keyword>
<feature type="transmembrane region" description="Helical" evidence="13">
    <location>
        <begin position="433"/>
        <end position="451"/>
    </location>
</feature>
<gene>
    <name evidence="15" type="ORF">AN401_06670</name>
</gene>
<dbReference type="PROSITE" id="PS50850">
    <property type="entry name" value="MFS"/>
    <property type="match status" value="1"/>
</dbReference>
<evidence type="ECO:0000256" key="9">
    <source>
        <dbReference type="ARBA" id="ARBA00050593"/>
    </source>
</evidence>
<protein>
    <recommendedName>
        <fullName evidence="10">D-xylose-proton symporter</fullName>
    </recommendedName>
    <alternativeName>
        <fullName evidence="11">D-xylose transporter</fullName>
    </alternativeName>
</protein>
<dbReference type="FunFam" id="1.20.1250.20:FF:000122">
    <property type="entry name" value="D-xylose transporter XylE"/>
    <property type="match status" value="1"/>
</dbReference>
<evidence type="ECO:0000313" key="16">
    <source>
        <dbReference type="Proteomes" id="UP000217763"/>
    </source>
</evidence>
<evidence type="ECO:0000256" key="8">
    <source>
        <dbReference type="ARBA" id="ARBA00023136"/>
    </source>
</evidence>
<feature type="transmembrane region" description="Helical" evidence="13">
    <location>
        <begin position="399"/>
        <end position="421"/>
    </location>
</feature>
<dbReference type="InterPro" id="IPR036259">
    <property type="entry name" value="MFS_trans_sf"/>
</dbReference>
<evidence type="ECO:0000256" key="2">
    <source>
        <dbReference type="ARBA" id="ARBA00010992"/>
    </source>
</evidence>
<evidence type="ECO:0000256" key="7">
    <source>
        <dbReference type="ARBA" id="ARBA00022989"/>
    </source>
</evidence>
<evidence type="ECO:0000256" key="6">
    <source>
        <dbReference type="ARBA" id="ARBA00022692"/>
    </source>
</evidence>
<dbReference type="GO" id="GO:0005886">
    <property type="term" value="C:plasma membrane"/>
    <property type="evidence" value="ECO:0007669"/>
    <property type="project" value="UniProtKB-SubCell"/>
</dbReference>
<reference evidence="16" key="1">
    <citation type="submission" date="2015-09" db="EMBL/GenBank/DDBJ databases">
        <authorList>
            <person name="Shao Z."/>
            <person name="Wang L."/>
        </authorList>
    </citation>
    <scope>NUCLEOTIDE SEQUENCE [LARGE SCALE GENOMIC DNA]</scope>
    <source>
        <strain evidence="16">F13-1</strain>
    </source>
</reference>
<dbReference type="InterPro" id="IPR003663">
    <property type="entry name" value="Sugar/inositol_transpt"/>
</dbReference>
<dbReference type="KEGG" id="zdf:AN401_06670"/>
<accession>A0A291HN21</accession>
<evidence type="ECO:0000256" key="4">
    <source>
        <dbReference type="ARBA" id="ARBA00022475"/>
    </source>
</evidence>
<feature type="transmembrane region" description="Helical" evidence="13">
    <location>
        <begin position="105"/>
        <end position="127"/>
    </location>
</feature>
<evidence type="ECO:0000313" key="15">
    <source>
        <dbReference type="EMBL" id="ATG73580.1"/>
    </source>
</evidence>
<feature type="domain" description="Major facilitator superfamily (MFS) profile" evidence="14">
    <location>
        <begin position="15"/>
        <end position="459"/>
    </location>
</feature>
<comment type="similarity">
    <text evidence="2 12">Belongs to the major facilitator superfamily. Sugar transporter (TC 2.A.1.1) family.</text>
</comment>
<keyword evidence="3 12" id="KW-0813">Transport</keyword>
<dbReference type="InterPro" id="IPR047984">
    <property type="entry name" value="XylE-like"/>
</dbReference>
<dbReference type="PANTHER" id="PTHR48022">
    <property type="entry name" value="PLASTIDIC GLUCOSE TRANSPORTER 4"/>
    <property type="match status" value="1"/>
</dbReference>
<feature type="transmembrane region" description="Helical" evidence="13">
    <location>
        <begin position="173"/>
        <end position="196"/>
    </location>
</feature>
<feature type="transmembrane region" description="Helical" evidence="13">
    <location>
        <begin position="296"/>
        <end position="318"/>
    </location>
</feature>
<evidence type="ECO:0000256" key="12">
    <source>
        <dbReference type="RuleBase" id="RU003346"/>
    </source>
</evidence>
<dbReference type="RefSeq" id="WP_096778868.1">
    <property type="nucleotide sequence ID" value="NZ_CP012621.1"/>
</dbReference>
<keyword evidence="5" id="KW-0762">Sugar transport</keyword>
<keyword evidence="8 13" id="KW-0472">Membrane</keyword>
<dbReference type="InterPro" id="IPR050360">
    <property type="entry name" value="MFS_Sugar_Transporters"/>
</dbReference>
<feature type="transmembrane region" description="Helical" evidence="13">
    <location>
        <begin position="12"/>
        <end position="37"/>
    </location>
</feature>
<name>A0A291HN21_9GAMM</name>
<evidence type="ECO:0000256" key="3">
    <source>
        <dbReference type="ARBA" id="ARBA00022448"/>
    </source>
</evidence>
<dbReference type="AlphaFoldDB" id="A0A291HN21"/>
<proteinExistence type="inferred from homology"/>
<dbReference type="InterPro" id="IPR005829">
    <property type="entry name" value="Sugar_transporter_CS"/>
</dbReference>
<feature type="transmembrane region" description="Helical" evidence="13">
    <location>
        <begin position="139"/>
        <end position="161"/>
    </location>
</feature>
<keyword evidence="7 13" id="KW-1133">Transmembrane helix</keyword>
<dbReference type="NCBIfam" id="TIGR00879">
    <property type="entry name" value="SP"/>
    <property type="match status" value="1"/>
</dbReference>
<dbReference type="SUPFAM" id="SSF103473">
    <property type="entry name" value="MFS general substrate transporter"/>
    <property type="match status" value="1"/>
</dbReference>
<feature type="transmembrane region" description="Helical" evidence="13">
    <location>
        <begin position="330"/>
        <end position="350"/>
    </location>
</feature>
<evidence type="ECO:0000256" key="5">
    <source>
        <dbReference type="ARBA" id="ARBA00022597"/>
    </source>
</evidence>
<dbReference type="GO" id="GO:0005351">
    <property type="term" value="F:carbohydrate:proton symporter activity"/>
    <property type="evidence" value="ECO:0007669"/>
    <property type="project" value="TreeGrafter"/>
</dbReference>
<evidence type="ECO:0000256" key="13">
    <source>
        <dbReference type="SAM" id="Phobius"/>
    </source>
</evidence>
<evidence type="ECO:0000259" key="14">
    <source>
        <dbReference type="PROSITE" id="PS50850"/>
    </source>
</evidence>
<feature type="transmembrane region" description="Helical" evidence="13">
    <location>
        <begin position="362"/>
        <end position="387"/>
    </location>
</feature>
<dbReference type="InterPro" id="IPR005828">
    <property type="entry name" value="MFS_sugar_transport-like"/>
</dbReference>
<dbReference type="Pfam" id="PF00083">
    <property type="entry name" value="Sugar_tr"/>
    <property type="match status" value="1"/>
</dbReference>
<dbReference type="EMBL" id="CP012621">
    <property type="protein sequence ID" value="ATG73580.1"/>
    <property type="molecule type" value="Genomic_DNA"/>
</dbReference>
<evidence type="ECO:0000256" key="11">
    <source>
        <dbReference type="ARBA" id="ARBA00076792"/>
    </source>
</evidence>
<keyword evidence="4" id="KW-1003">Cell membrane</keyword>
<keyword evidence="16" id="KW-1185">Reference proteome</keyword>
<dbReference type="PROSITE" id="PS00217">
    <property type="entry name" value="SUGAR_TRANSPORT_2"/>
    <property type="match status" value="1"/>
</dbReference>
<organism evidence="15 16">
    <name type="scientific">Zobellella denitrificans</name>
    <dbReference type="NCBI Taxonomy" id="347534"/>
    <lineage>
        <taxon>Bacteria</taxon>
        <taxon>Pseudomonadati</taxon>
        <taxon>Pseudomonadota</taxon>
        <taxon>Gammaproteobacteria</taxon>
        <taxon>Aeromonadales</taxon>
        <taxon>Aeromonadaceae</taxon>
        <taxon>Zobellella</taxon>
    </lineage>
</organism>
<sequence>MTPQGRYNIKYVLLICAVSALGGLLFGYDTAVISGAIGPIKSYFGLDAFGVGWAVSNVAIGCIVGAFAAGTIAGKLGRKKALLLAALLFTVSAIGSALVDTFFWFIVYRLIGGVAVGLASAVSPMYMSEVSPKDMRGRAIGMQNFAIVFGQVVIFSINYLIAKGATEAWLVDMGWRVMLGSEVIPCLLFCLVVSFIPESPRWNVMQGNDAAALATLRRIYNGPYPEKVLKEIKLSLNQRRLEQQQKRKLNYRNDRVFWFIAFVGCMIAILQQATGVNVMMYFAPVVLEQATGNNEAALFMTIWIGVIQLIGTSIGAFLMDRVGRVPLLRIGAIGSTAGLLVTSYFLYQSADLSGAEAVRNGYFILSGMLLFMLFFAVSWAVGAWVVISEIFPNRMRSEGMSLAVSAMWVSNFIIGLGFPLMNGNAFLLEHFHGAFPMWLFAGCCVLAYFFVTRFLPETKGVPLEQMEETMLTKTNLEAREVPVEMARANG</sequence>
<dbReference type="InterPro" id="IPR020846">
    <property type="entry name" value="MFS_dom"/>
</dbReference>
<dbReference type="PANTHER" id="PTHR48022:SF2">
    <property type="entry name" value="PLASTIDIC GLUCOSE TRANSPORTER 4"/>
    <property type="match status" value="1"/>
</dbReference>
<feature type="transmembrane region" description="Helical" evidence="13">
    <location>
        <begin position="81"/>
        <end position="99"/>
    </location>
</feature>
<evidence type="ECO:0000256" key="10">
    <source>
        <dbReference type="ARBA" id="ARBA00070440"/>
    </source>
</evidence>
<dbReference type="PRINTS" id="PR00171">
    <property type="entry name" value="SUGRTRNSPORT"/>
</dbReference>
<dbReference type="CDD" id="cd17359">
    <property type="entry name" value="MFS_XylE_like"/>
    <property type="match status" value="1"/>
</dbReference>
<dbReference type="Gene3D" id="1.20.1250.20">
    <property type="entry name" value="MFS general substrate transporter like domains"/>
    <property type="match status" value="2"/>
</dbReference>
<evidence type="ECO:0000256" key="1">
    <source>
        <dbReference type="ARBA" id="ARBA00004651"/>
    </source>
</evidence>
<dbReference type="Proteomes" id="UP000217763">
    <property type="component" value="Chromosome"/>
</dbReference>
<feature type="transmembrane region" description="Helical" evidence="13">
    <location>
        <begin position="256"/>
        <end position="276"/>
    </location>
</feature>
<comment type="catalytic activity">
    <reaction evidence="9">
        <text>D-xylose(in) + H(+)(in) = D-xylose(out) + H(+)(out)</text>
        <dbReference type="Rhea" id="RHEA:28959"/>
        <dbReference type="ChEBI" id="CHEBI:15378"/>
        <dbReference type="ChEBI" id="CHEBI:53455"/>
    </reaction>
    <physiologicalReaction direction="right-to-left" evidence="9">
        <dbReference type="Rhea" id="RHEA:28961"/>
    </physiologicalReaction>
</comment>
<comment type="subcellular location">
    <subcellularLocation>
        <location evidence="1">Cell membrane</location>
        <topology evidence="1">Multi-pass membrane protein</topology>
    </subcellularLocation>
</comment>
<feature type="transmembrane region" description="Helical" evidence="13">
    <location>
        <begin position="49"/>
        <end position="69"/>
    </location>
</feature>